<gene>
    <name evidence="4" type="ORF">K443DRAFT_677410</name>
</gene>
<keyword evidence="1" id="KW-0677">Repeat</keyword>
<dbReference type="Proteomes" id="UP000054477">
    <property type="component" value="Unassembled WGS sequence"/>
</dbReference>
<feature type="domain" description="Muskelin N-terminal" evidence="3">
    <location>
        <begin position="8"/>
        <end position="202"/>
    </location>
</feature>
<dbReference type="PANTHER" id="PTHR15526">
    <property type="entry name" value="MUSKELIN"/>
    <property type="match status" value="1"/>
</dbReference>
<dbReference type="Gene3D" id="2.60.120.260">
    <property type="entry name" value="Galactose-binding domain-like"/>
    <property type="match status" value="1"/>
</dbReference>
<protein>
    <recommendedName>
        <fullName evidence="3">Muskelin N-terminal domain-containing protein</fullName>
    </recommendedName>
</protein>
<reference evidence="4 5" key="1">
    <citation type="submission" date="2014-04" db="EMBL/GenBank/DDBJ databases">
        <authorList>
            <consortium name="DOE Joint Genome Institute"/>
            <person name="Kuo A."/>
            <person name="Kohler A."/>
            <person name="Nagy L.G."/>
            <person name="Floudas D."/>
            <person name="Copeland A."/>
            <person name="Barry K.W."/>
            <person name="Cichocki N."/>
            <person name="Veneault-Fourrey C."/>
            <person name="LaButti K."/>
            <person name="Lindquist E.A."/>
            <person name="Lipzen A."/>
            <person name="Lundell T."/>
            <person name="Morin E."/>
            <person name="Murat C."/>
            <person name="Sun H."/>
            <person name="Tunlid A."/>
            <person name="Henrissat B."/>
            <person name="Grigoriev I.V."/>
            <person name="Hibbett D.S."/>
            <person name="Martin F."/>
            <person name="Nordberg H.P."/>
            <person name="Cantor M.N."/>
            <person name="Hua S.X."/>
        </authorList>
    </citation>
    <scope>NUCLEOTIDE SEQUENCE [LARGE SCALE GENOMIC DNA]</scope>
    <source>
        <strain evidence="4 5">LaAM-08-1</strain>
    </source>
</reference>
<evidence type="ECO:0000256" key="1">
    <source>
        <dbReference type="ARBA" id="ARBA00022737"/>
    </source>
</evidence>
<keyword evidence="5" id="KW-1185">Reference proteome</keyword>
<evidence type="ECO:0000259" key="3">
    <source>
        <dbReference type="Pfam" id="PF06588"/>
    </source>
</evidence>
<dbReference type="InterPro" id="IPR052456">
    <property type="entry name" value="CTLH_complex_component"/>
</dbReference>
<dbReference type="InterPro" id="IPR010565">
    <property type="entry name" value="Muskelin_N"/>
</dbReference>
<dbReference type="Pfam" id="PF24681">
    <property type="entry name" value="Kelch_KLHDC2_KLHL20_DRC7"/>
    <property type="match status" value="2"/>
</dbReference>
<dbReference type="HOGENOM" id="CLU_004210_0_0_1"/>
<dbReference type="Gene3D" id="2.120.10.80">
    <property type="entry name" value="Kelch-type beta propeller"/>
    <property type="match status" value="2"/>
</dbReference>
<feature type="compositionally biased region" description="Low complexity" evidence="2">
    <location>
        <begin position="752"/>
        <end position="784"/>
    </location>
</feature>
<evidence type="ECO:0000256" key="2">
    <source>
        <dbReference type="SAM" id="MobiDB-lite"/>
    </source>
</evidence>
<dbReference type="SUPFAM" id="SSF117281">
    <property type="entry name" value="Kelch motif"/>
    <property type="match status" value="2"/>
</dbReference>
<accession>A0A0C9Y3J8</accession>
<dbReference type="InterPro" id="IPR015915">
    <property type="entry name" value="Kelch-typ_b-propeller"/>
</dbReference>
<dbReference type="AlphaFoldDB" id="A0A0C9Y3J8"/>
<dbReference type="GO" id="GO:0005737">
    <property type="term" value="C:cytoplasm"/>
    <property type="evidence" value="ECO:0007669"/>
    <property type="project" value="TreeGrafter"/>
</dbReference>
<organism evidence="4 5">
    <name type="scientific">Laccaria amethystina LaAM-08-1</name>
    <dbReference type="NCBI Taxonomy" id="1095629"/>
    <lineage>
        <taxon>Eukaryota</taxon>
        <taxon>Fungi</taxon>
        <taxon>Dikarya</taxon>
        <taxon>Basidiomycota</taxon>
        <taxon>Agaricomycotina</taxon>
        <taxon>Agaricomycetes</taxon>
        <taxon>Agaricomycetidae</taxon>
        <taxon>Agaricales</taxon>
        <taxon>Agaricineae</taxon>
        <taxon>Hydnangiaceae</taxon>
        <taxon>Laccaria</taxon>
    </lineage>
</organism>
<feature type="region of interest" description="Disordered" evidence="2">
    <location>
        <begin position="742"/>
        <end position="827"/>
    </location>
</feature>
<dbReference type="EMBL" id="KN838589">
    <property type="protein sequence ID" value="KIK02688.1"/>
    <property type="molecule type" value="Genomic_DNA"/>
</dbReference>
<evidence type="ECO:0000313" key="4">
    <source>
        <dbReference type="EMBL" id="KIK02688.1"/>
    </source>
</evidence>
<sequence>MSRPASTPLTFTIAKSTPHSGKYVPENILVDKPQDQSSRWSGAFQGGAKQWMLLRLEPLAVLKSITFGKFSKQHPCNMKEFKVFVGMTEDKMTEVLHSGLKNDATPETFAIKHTDSAGVAFTSQYVKIVPICAHGQSFHVSIWHVSMSGITDPPVVERIQVNYAEHRETSVLRRILKHLRQRRLLTPFHSILSRTNLHLEHPLITQLHSIIVLKGDWSRSEDLLSSMSSAGLFENYINTCQPHAIWTRLVGTDADGDVPPARGGHAMCMDPVNEMIYLFGGWDGEKSLDDFWVYNVREDKWRVLSHSTSGEQNAPGARSCHKMVFDTKTGSIYLLGRLDDSDGLRASVTVAPVTVPHAHAQSVPAAGAAPQQQQRQPTVVNAGEATGAGKTYCSEFYRYHTRGADKGKWDFLSFDTLSSGGPPLLFDHQMVIDCETQIMYVFGGRVVDGDWDTFKYSGLYSYNVRLSKWRLLQQSDNTGGSQIIIPSRFGHSMVLEPTSKTLFIFAGQRDERYLSDMYAYNITTNTASELFSNFTAAGGPDACFTQRAVIDPALKEMYVFCGLTRNSASGIQNTTLRSYLSNWVYRYDNHPGKWAQIMRHPETTASEIPMPRFAHQVVYNPATRSVFLHGGNAGGLSAAVRGNGSAGGNADGDGGDGGDGDGKEKEKEKRLDDFWRMELRRPGPEEIVRQAKFLIRRQQFREMCENSAPVEALQFLQTEVSSVVDHKNAKETELFRSLLTHLLSLPPPPEPTTTEATAPPKMVRTPSDSSESTGSESTTTSLREGSTRPRKRSRGSGNWGWTNELGLEDGGEAGSPEVEVEVSRSSDLRAGGVRRRSLQALRGVPDPIEGPAGEKLSAERYAQRTEVFEGLLEFVGEGEGEKQLLEGLLEFVERESGGGAGGLGLGLGVVR</sequence>
<name>A0A0C9Y3J8_9AGAR</name>
<dbReference type="PANTHER" id="PTHR15526:SF5">
    <property type="entry name" value="MUSKELIN"/>
    <property type="match status" value="1"/>
</dbReference>
<dbReference type="Pfam" id="PF06588">
    <property type="entry name" value="Muskelin_N"/>
    <property type="match status" value="1"/>
</dbReference>
<evidence type="ECO:0000313" key="5">
    <source>
        <dbReference type="Proteomes" id="UP000054477"/>
    </source>
</evidence>
<dbReference type="STRING" id="1095629.A0A0C9Y3J8"/>
<reference evidence="5" key="2">
    <citation type="submission" date="2015-01" db="EMBL/GenBank/DDBJ databases">
        <title>Evolutionary Origins and Diversification of the Mycorrhizal Mutualists.</title>
        <authorList>
            <consortium name="DOE Joint Genome Institute"/>
            <consortium name="Mycorrhizal Genomics Consortium"/>
            <person name="Kohler A."/>
            <person name="Kuo A."/>
            <person name="Nagy L.G."/>
            <person name="Floudas D."/>
            <person name="Copeland A."/>
            <person name="Barry K.W."/>
            <person name="Cichocki N."/>
            <person name="Veneault-Fourrey C."/>
            <person name="LaButti K."/>
            <person name="Lindquist E.A."/>
            <person name="Lipzen A."/>
            <person name="Lundell T."/>
            <person name="Morin E."/>
            <person name="Murat C."/>
            <person name="Riley R."/>
            <person name="Ohm R."/>
            <person name="Sun H."/>
            <person name="Tunlid A."/>
            <person name="Henrissat B."/>
            <person name="Grigoriev I.V."/>
            <person name="Hibbett D.S."/>
            <person name="Martin F."/>
        </authorList>
    </citation>
    <scope>NUCLEOTIDE SEQUENCE [LARGE SCALE GENOMIC DNA]</scope>
    <source>
        <strain evidence="5">LaAM-08-1</strain>
    </source>
</reference>
<feature type="region of interest" description="Disordered" evidence="2">
    <location>
        <begin position="644"/>
        <end position="669"/>
    </location>
</feature>
<dbReference type="OrthoDB" id="10052615at2759"/>
<feature type="compositionally biased region" description="Basic and acidic residues" evidence="2">
    <location>
        <begin position="660"/>
        <end position="669"/>
    </location>
</feature>
<proteinExistence type="predicted"/>